<feature type="region of interest" description="Disordered" evidence="1">
    <location>
        <begin position="31"/>
        <end position="50"/>
    </location>
</feature>
<feature type="region of interest" description="Disordered" evidence="1">
    <location>
        <begin position="1"/>
        <end position="24"/>
    </location>
</feature>
<evidence type="ECO:0000313" key="3">
    <source>
        <dbReference type="Proteomes" id="UP000014070"/>
    </source>
</evidence>
<dbReference type="KEGG" id="mer:MMINT_18310"/>
<dbReference type="GeneID" id="41324181"/>
<dbReference type="RefSeq" id="WP_020449635.1">
    <property type="nucleotide sequence ID" value="NC_021353.1"/>
</dbReference>
<proteinExistence type="predicted"/>
<dbReference type="Proteomes" id="UP000014070">
    <property type="component" value="Chromosome"/>
</dbReference>
<gene>
    <name evidence="2" type="ORF">MMINT_18310</name>
</gene>
<evidence type="ECO:0000313" key="2">
    <source>
        <dbReference type="EMBL" id="AGN27110.1"/>
    </source>
</evidence>
<name>R9T8T8_METII</name>
<dbReference type="HOGENOM" id="CLU_118412_0_0_2"/>
<organism evidence="2 3">
    <name type="scientific">Methanomassiliicoccus intestinalis (strain Issoire-Mx1)</name>
    <dbReference type="NCBI Taxonomy" id="1295009"/>
    <lineage>
        <taxon>Archaea</taxon>
        <taxon>Methanobacteriati</taxon>
        <taxon>Thermoplasmatota</taxon>
        <taxon>Thermoplasmata</taxon>
        <taxon>Methanomassiliicoccales</taxon>
        <taxon>Methanomassiliicoccaceae</taxon>
        <taxon>Methanomassiliicoccus</taxon>
    </lineage>
</organism>
<sequence>MSIFDKFSRKKSDSEKSEEIKVQEEKVEELLEEKTATENESNEQKKEGNYKKGTDFENYALSLFPEDAFSMVQRAISFDPLTGRRMEGCLNPDFKLRDKNTGAIFWVECKYRSHTNPDKSLTWCTYEKMMKYKDIREKTNLNVYIIIGLGGSPSDPAELFCFNLDDMKYSKMYQSVYMKYNIDKKAFYSLDNLNKRINH</sequence>
<dbReference type="AlphaFoldDB" id="R9T8T8"/>
<dbReference type="InParanoid" id="R9T8T8"/>
<keyword evidence="3" id="KW-1185">Reference proteome</keyword>
<protein>
    <submittedName>
        <fullName evidence="2">Uncharacterized protein</fullName>
    </submittedName>
</protein>
<dbReference type="EMBL" id="CP005934">
    <property type="protein sequence ID" value="AGN27110.1"/>
    <property type="molecule type" value="Genomic_DNA"/>
</dbReference>
<evidence type="ECO:0000256" key="1">
    <source>
        <dbReference type="SAM" id="MobiDB-lite"/>
    </source>
</evidence>
<reference evidence="2 3" key="1">
    <citation type="journal article" date="2013" name="Genome Announc.">
        <title>Genome sequence of 'Candidatus Methanomassiliicoccus intestinalis' Issoire-Mx1, a third thermoplasmatales-related methanogenic archaeon from human feces.</title>
        <authorList>
            <person name="Borrel G."/>
            <person name="Harris H.M."/>
            <person name="Parisot N."/>
            <person name="Gaci N."/>
            <person name="Tottey W."/>
            <person name="Mihajlovski A."/>
            <person name="Deane J."/>
            <person name="Gribaldo S."/>
            <person name="Bardot O."/>
            <person name="Peyretaillade E."/>
            <person name="Peyret P."/>
            <person name="O'Toole P.W."/>
            <person name="Brugere J.F."/>
        </authorList>
    </citation>
    <scope>NUCLEOTIDE SEQUENCE [LARGE SCALE GENOMIC DNA]</scope>
    <source>
        <strain evidence="2 3">Issoire-Mx1</strain>
    </source>
</reference>
<accession>R9T8T8</accession>
<dbReference type="OrthoDB" id="105769at2157"/>